<dbReference type="EMBL" id="SGXM01000001">
    <property type="protein sequence ID" value="RZT41388.1"/>
    <property type="molecule type" value="Genomic_DNA"/>
</dbReference>
<dbReference type="SUPFAM" id="SSF54523">
    <property type="entry name" value="Pili subunits"/>
    <property type="match status" value="1"/>
</dbReference>
<name>A0A4Q7S6Q7_9BURK</name>
<keyword evidence="3" id="KW-1185">Reference proteome</keyword>
<dbReference type="AlphaFoldDB" id="A0A4Q7S6Q7"/>
<dbReference type="Proteomes" id="UP000291078">
    <property type="component" value="Unassembled WGS sequence"/>
</dbReference>
<dbReference type="GO" id="GO:0043683">
    <property type="term" value="P:type IV pilus assembly"/>
    <property type="evidence" value="ECO:0007669"/>
    <property type="project" value="InterPro"/>
</dbReference>
<dbReference type="OrthoDB" id="8966302at2"/>
<protein>
    <submittedName>
        <fullName evidence="2">Type IV pilus assembly protein PilE</fullName>
    </submittedName>
</protein>
<dbReference type="NCBIfam" id="TIGR02532">
    <property type="entry name" value="IV_pilin_GFxxxE"/>
    <property type="match status" value="1"/>
</dbReference>
<dbReference type="InterPro" id="IPR012902">
    <property type="entry name" value="N_methyl_site"/>
</dbReference>
<evidence type="ECO:0000313" key="3">
    <source>
        <dbReference type="Proteomes" id="UP000291078"/>
    </source>
</evidence>
<organism evidence="2 3">
    <name type="scientific">Cupriavidus agavae</name>
    <dbReference type="NCBI Taxonomy" id="1001822"/>
    <lineage>
        <taxon>Bacteria</taxon>
        <taxon>Pseudomonadati</taxon>
        <taxon>Pseudomonadota</taxon>
        <taxon>Betaproteobacteria</taxon>
        <taxon>Burkholderiales</taxon>
        <taxon>Burkholderiaceae</taxon>
        <taxon>Cupriavidus</taxon>
    </lineage>
</organism>
<dbReference type="Pfam" id="PF16732">
    <property type="entry name" value="ComP_DUS"/>
    <property type="match status" value="1"/>
</dbReference>
<keyword evidence="1" id="KW-1133">Transmembrane helix</keyword>
<keyword evidence="1" id="KW-0472">Membrane</keyword>
<comment type="caution">
    <text evidence="2">The sequence shown here is derived from an EMBL/GenBank/DDBJ whole genome shotgun (WGS) entry which is preliminary data.</text>
</comment>
<keyword evidence="1" id="KW-0812">Transmembrane</keyword>
<gene>
    <name evidence="2" type="ORF">EV147_0376</name>
</gene>
<dbReference type="Pfam" id="PF07963">
    <property type="entry name" value="N_methyl"/>
    <property type="match status" value="1"/>
</dbReference>
<dbReference type="Gene3D" id="3.30.700.10">
    <property type="entry name" value="Glycoprotein, Type 4 Pilin"/>
    <property type="match status" value="1"/>
</dbReference>
<evidence type="ECO:0000256" key="1">
    <source>
        <dbReference type="SAM" id="Phobius"/>
    </source>
</evidence>
<dbReference type="RefSeq" id="WP_130389429.1">
    <property type="nucleotide sequence ID" value="NZ_SGXM01000001.1"/>
</dbReference>
<proteinExistence type="predicted"/>
<evidence type="ECO:0000313" key="2">
    <source>
        <dbReference type="EMBL" id="RZT41388.1"/>
    </source>
</evidence>
<dbReference type="InterPro" id="IPR045584">
    <property type="entry name" value="Pilin-like"/>
</dbReference>
<feature type="transmembrane region" description="Helical" evidence="1">
    <location>
        <begin position="20"/>
        <end position="38"/>
    </location>
</feature>
<sequence>MTPYLSSVTVNRSGFSLAEVMVVLVIAALLITVALPAWQRHAERGWRVQGRAALVSAMLSMERHALISSSFASAPASPIPAGEWPAPVPPQPARTRYWLTATKCPGTDLTHCVELRATPTYRDDRCGTLLLRSSGEWLSLPLPGAAPVPLPEGC</sequence>
<reference evidence="2 3" key="1">
    <citation type="journal article" date="2015" name="Stand. Genomic Sci.">
        <title>Genomic Encyclopedia of Bacterial and Archaeal Type Strains, Phase III: the genomes of soil and plant-associated and newly described type strains.</title>
        <authorList>
            <person name="Whitman W.B."/>
            <person name="Woyke T."/>
            <person name="Klenk H.P."/>
            <person name="Zhou Y."/>
            <person name="Lilburn T.G."/>
            <person name="Beck B.J."/>
            <person name="De Vos P."/>
            <person name="Vandamme P."/>
            <person name="Eisen J.A."/>
            <person name="Garrity G."/>
            <person name="Hugenholtz P."/>
            <person name="Kyrpides N.C."/>
        </authorList>
    </citation>
    <scope>NUCLEOTIDE SEQUENCE [LARGE SCALE GENOMIC DNA]</scope>
    <source>
        <strain evidence="2 3">ASC-9842</strain>
    </source>
</reference>
<accession>A0A4Q7S6Q7</accession>
<dbReference type="InterPro" id="IPR031982">
    <property type="entry name" value="PilE-like"/>
</dbReference>